<gene>
    <name evidence="3" type="ORF">LTRI10_LOCUS31772</name>
</gene>
<dbReference type="InterPro" id="IPR044741">
    <property type="entry name" value="NsLTP-like"/>
</dbReference>
<dbReference type="PANTHER" id="PTHR33286">
    <property type="entry name" value="BIFUNCTIONAL INHIBITOR/LIPID-TRANSFER PROTEIN/SEED STORAGE 2S ALBUMIN SUPERFAMILY PROTEIN"/>
    <property type="match status" value="1"/>
</dbReference>
<organism evidence="3 4">
    <name type="scientific">Linum trigynum</name>
    <dbReference type="NCBI Taxonomy" id="586398"/>
    <lineage>
        <taxon>Eukaryota</taxon>
        <taxon>Viridiplantae</taxon>
        <taxon>Streptophyta</taxon>
        <taxon>Embryophyta</taxon>
        <taxon>Tracheophyta</taxon>
        <taxon>Spermatophyta</taxon>
        <taxon>Magnoliopsida</taxon>
        <taxon>eudicotyledons</taxon>
        <taxon>Gunneridae</taxon>
        <taxon>Pentapetalae</taxon>
        <taxon>rosids</taxon>
        <taxon>fabids</taxon>
        <taxon>Malpighiales</taxon>
        <taxon>Linaceae</taxon>
        <taxon>Linum</taxon>
    </lineage>
</organism>
<keyword evidence="1" id="KW-0732">Signal</keyword>
<keyword evidence="4" id="KW-1185">Reference proteome</keyword>
<evidence type="ECO:0000259" key="2">
    <source>
        <dbReference type="Pfam" id="PF14368"/>
    </source>
</evidence>
<proteinExistence type="predicted"/>
<dbReference type="SUPFAM" id="SSF47699">
    <property type="entry name" value="Bifunctional inhibitor/lipid-transfer protein/seed storage 2S albumin"/>
    <property type="match status" value="1"/>
</dbReference>
<dbReference type="InterPro" id="IPR036312">
    <property type="entry name" value="Bifun_inhib/LTP/seed_sf"/>
</dbReference>
<feature type="signal peptide" evidence="1">
    <location>
        <begin position="1"/>
        <end position="20"/>
    </location>
</feature>
<dbReference type="Pfam" id="PF14368">
    <property type="entry name" value="LTP_2"/>
    <property type="match status" value="1"/>
</dbReference>
<dbReference type="AlphaFoldDB" id="A0AAV2EZF9"/>
<dbReference type="InterPro" id="IPR016140">
    <property type="entry name" value="Bifunc_inhib/LTP/seed_store"/>
</dbReference>
<dbReference type="PANTHER" id="PTHR33286:SF1">
    <property type="entry name" value="OS01G0800600 PROTEIN"/>
    <property type="match status" value="1"/>
</dbReference>
<protein>
    <recommendedName>
        <fullName evidence="2">Bifunctional inhibitor/plant lipid transfer protein/seed storage helical domain-containing protein</fullName>
    </recommendedName>
</protein>
<name>A0AAV2EZF9_9ROSI</name>
<sequence length="117" mass="12364">MTKFWLAAVGLAFLLTSITPEQSFYATAADQTYCNGDLNALMSQCWKYVQSSGGKKVPPSAGCCAAMKPVDVPCACAYITKAIEGYVSMDRVVYAARSCGKALAPGTKCGSYTVPPQ</sequence>
<dbReference type="Gene3D" id="1.10.110.10">
    <property type="entry name" value="Plant lipid-transfer and hydrophobic proteins"/>
    <property type="match status" value="1"/>
</dbReference>
<accession>A0AAV2EZF9</accession>
<feature type="chain" id="PRO_5043729748" description="Bifunctional inhibitor/plant lipid transfer protein/seed storage helical domain-containing protein" evidence="1">
    <location>
        <begin position="21"/>
        <end position="117"/>
    </location>
</feature>
<feature type="domain" description="Bifunctional inhibitor/plant lipid transfer protein/seed storage helical" evidence="2">
    <location>
        <begin position="25"/>
        <end position="109"/>
    </location>
</feature>
<reference evidence="3 4" key="1">
    <citation type="submission" date="2024-04" db="EMBL/GenBank/DDBJ databases">
        <authorList>
            <person name="Fracassetti M."/>
        </authorList>
    </citation>
    <scope>NUCLEOTIDE SEQUENCE [LARGE SCALE GENOMIC DNA]</scope>
</reference>
<dbReference type="CDD" id="cd04660">
    <property type="entry name" value="nsLTP_like"/>
    <property type="match status" value="1"/>
</dbReference>
<dbReference type="Proteomes" id="UP001497516">
    <property type="component" value="Chromosome 5"/>
</dbReference>
<evidence type="ECO:0000313" key="4">
    <source>
        <dbReference type="Proteomes" id="UP001497516"/>
    </source>
</evidence>
<evidence type="ECO:0000313" key="3">
    <source>
        <dbReference type="EMBL" id="CAL1391022.1"/>
    </source>
</evidence>
<evidence type="ECO:0000256" key="1">
    <source>
        <dbReference type="SAM" id="SignalP"/>
    </source>
</evidence>
<dbReference type="EMBL" id="OZ034818">
    <property type="protein sequence ID" value="CAL1391022.1"/>
    <property type="molecule type" value="Genomic_DNA"/>
</dbReference>